<accession>A0A4Y2GVQ3</accession>
<evidence type="ECO:0000313" key="1">
    <source>
        <dbReference type="EMBL" id="GBM56806.1"/>
    </source>
</evidence>
<evidence type="ECO:0000313" key="2">
    <source>
        <dbReference type="Proteomes" id="UP000499080"/>
    </source>
</evidence>
<dbReference type="AlphaFoldDB" id="A0A4Y2GVQ3"/>
<organism evidence="1 2">
    <name type="scientific">Araneus ventricosus</name>
    <name type="common">Orbweaver spider</name>
    <name type="synonym">Epeira ventricosa</name>
    <dbReference type="NCBI Taxonomy" id="182803"/>
    <lineage>
        <taxon>Eukaryota</taxon>
        <taxon>Metazoa</taxon>
        <taxon>Ecdysozoa</taxon>
        <taxon>Arthropoda</taxon>
        <taxon>Chelicerata</taxon>
        <taxon>Arachnida</taxon>
        <taxon>Araneae</taxon>
        <taxon>Araneomorphae</taxon>
        <taxon>Entelegynae</taxon>
        <taxon>Araneoidea</taxon>
        <taxon>Araneidae</taxon>
        <taxon>Araneus</taxon>
    </lineage>
</organism>
<dbReference type="EMBL" id="BGPR01001566">
    <property type="protein sequence ID" value="GBM56806.1"/>
    <property type="molecule type" value="Genomic_DNA"/>
</dbReference>
<feature type="non-terminal residue" evidence="1">
    <location>
        <position position="159"/>
    </location>
</feature>
<reference evidence="1 2" key="1">
    <citation type="journal article" date="2019" name="Sci. Rep.">
        <title>Orb-weaving spider Araneus ventricosus genome elucidates the spidroin gene catalogue.</title>
        <authorList>
            <person name="Kono N."/>
            <person name="Nakamura H."/>
            <person name="Ohtoshi R."/>
            <person name="Moran D.A.P."/>
            <person name="Shinohara A."/>
            <person name="Yoshida Y."/>
            <person name="Fujiwara M."/>
            <person name="Mori M."/>
            <person name="Tomita M."/>
            <person name="Arakawa K."/>
        </authorList>
    </citation>
    <scope>NUCLEOTIDE SEQUENCE [LARGE SCALE GENOMIC DNA]</scope>
</reference>
<dbReference type="OrthoDB" id="6430165at2759"/>
<protein>
    <submittedName>
        <fullName evidence="1">Uncharacterized protein</fullName>
    </submittedName>
</protein>
<keyword evidence="2" id="KW-1185">Reference proteome</keyword>
<sequence>MPVRFPAVRTEFEKEWVPRLEPHEVKDHRHFLTGAIIEDEYDFRHGQSQRSKNCLVNLYTAYREFQEELGFHFTFSKSDIPNYPLVLLRFRGLVSIQYIQYYFTVENVKGVRSHSYLNSFNVSFTAENQIQSWKDDRQVYHGEIVPVETAYEKFLKQQE</sequence>
<proteinExistence type="predicted"/>
<name>A0A4Y2GVQ3_ARAVE</name>
<gene>
    <name evidence="1" type="ORF">AVEN_227320_1</name>
</gene>
<dbReference type="Proteomes" id="UP000499080">
    <property type="component" value="Unassembled WGS sequence"/>
</dbReference>
<comment type="caution">
    <text evidence="1">The sequence shown here is derived from an EMBL/GenBank/DDBJ whole genome shotgun (WGS) entry which is preliminary data.</text>
</comment>